<dbReference type="EMBL" id="CP062983">
    <property type="protein sequence ID" value="QPC83625.1"/>
    <property type="molecule type" value="Genomic_DNA"/>
</dbReference>
<dbReference type="RefSeq" id="WP_195171690.1">
    <property type="nucleotide sequence ID" value="NZ_CP062983.1"/>
</dbReference>
<sequence length="120" mass="14166">MQKRSVRRSLSMTPDMHDRLAQLVSKQPRDVTEADLIREAIRRYLDEQDDLMGSRKHFQRSFRQRIDQIEEAVTFQLNVLIFLLDVDEDQLREAIIAARERGETLLAQMKAVRVIEEVND</sequence>
<dbReference type="AlphaFoldDB" id="A0A7S8IEG0"/>
<evidence type="ECO:0008006" key="3">
    <source>
        <dbReference type="Google" id="ProtNLM"/>
    </source>
</evidence>
<keyword evidence="2" id="KW-1185">Reference proteome</keyword>
<dbReference type="Proteomes" id="UP000594468">
    <property type="component" value="Chromosome"/>
</dbReference>
<accession>A0A7S8IEG0</accession>
<protein>
    <recommendedName>
        <fullName evidence="3">Ribbon-helix-helix protein CopG domain-containing protein</fullName>
    </recommendedName>
</protein>
<name>A0A7S8IEG0_9CHLR</name>
<reference evidence="1 2" key="1">
    <citation type="submission" date="2020-02" db="EMBL/GenBank/DDBJ databases">
        <authorList>
            <person name="Zheng R.K."/>
            <person name="Sun C.M."/>
        </authorList>
    </citation>
    <scope>NUCLEOTIDE SEQUENCE [LARGE SCALE GENOMIC DNA]</scope>
    <source>
        <strain evidence="2">rifampicinis</strain>
    </source>
</reference>
<organism evidence="1 2">
    <name type="scientific">Phototrophicus methaneseepsis</name>
    <dbReference type="NCBI Taxonomy" id="2710758"/>
    <lineage>
        <taxon>Bacteria</taxon>
        <taxon>Bacillati</taxon>
        <taxon>Chloroflexota</taxon>
        <taxon>Candidatus Thermofontia</taxon>
        <taxon>Phototrophicales</taxon>
        <taxon>Phototrophicaceae</taxon>
        <taxon>Phototrophicus</taxon>
    </lineage>
</organism>
<proteinExistence type="predicted"/>
<gene>
    <name evidence="1" type="ORF">G4Y79_04375</name>
</gene>
<evidence type="ECO:0000313" key="2">
    <source>
        <dbReference type="Proteomes" id="UP000594468"/>
    </source>
</evidence>
<dbReference type="KEGG" id="pmet:G4Y79_04375"/>
<evidence type="ECO:0000313" key="1">
    <source>
        <dbReference type="EMBL" id="QPC83625.1"/>
    </source>
</evidence>